<keyword evidence="2" id="KW-1185">Reference proteome</keyword>
<sequence>MGCCSSKAVDTKATRMARWRSTGISFPDEVISLERSVRTLDLTHNKLGIAQISQASDSYLCSHFSIVAVQIPMEINKLINLQRLVSTSDYIFGTYLVSQQSHFSV</sequence>
<gene>
    <name evidence="1" type="ORF">RDI58_028893</name>
</gene>
<reference evidence="1 2" key="1">
    <citation type="submission" date="2024-02" db="EMBL/GenBank/DDBJ databases">
        <title>de novo genome assembly of Solanum bulbocastanum strain 11H21.</title>
        <authorList>
            <person name="Hosaka A.J."/>
        </authorList>
    </citation>
    <scope>NUCLEOTIDE SEQUENCE [LARGE SCALE GENOMIC DNA]</scope>
    <source>
        <tissue evidence="1">Young leaves</tissue>
    </source>
</reference>
<organism evidence="1 2">
    <name type="scientific">Solanum bulbocastanum</name>
    <name type="common">Wild potato</name>
    <dbReference type="NCBI Taxonomy" id="147425"/>
    <lineage>
        <taxon>Eukaryota</taxon>
        <taxon>Viridiplantae</taxon>
        <taxon>Streptophyta</taxon>
        <taxon>Embryophyta</taxon>
        <taxon>Tracheophyta</taxon>
        <taxon>Spermatophyta</taxon>
        <taxon>Magnoliopsida</taxon>
        <taxon>eudicotyledons</taxon>
        <taxon>Gunneridae</taxon>
        <taxon>Pentapetalae</taxon>
        <taxon>asterids</taxon>
        <taxon>lamiids</taxon>
        <taxon>Solanales</taxon>
        <taxon>Solanaceae</taxon>
        <taxon>Solanoideae</taxon>
        <taxon>Solaneae</taxon>
        <taxon>Solanum</taxon>
    </lineage>
</organism>
<comment type="caution">
    <text evidence="1">The sequence shown here is derived from an EMBL/GenBank/DDBJ whole genome shotgun (WGS) entry which is preliminary data.</text>
</comment>
<dbReference type="Proteomes" id="UP001371456">
    <property type="component" value="Unassembled WGS sequence"/>
</dbReference>
<proteinExistence type="predicted"/>
<accession>A0AAN8SSS3</accession>
<dbReference type="AlphaFoldDB" id="A0AAN8SSS3"/>
<name>A0AAN8SSS3_SOLBU</name>
<protein>
    <submittedName>
        <fullName evidence="1">Uncharacterized protein</fullName>
    </submittedName>
</protein>
<dbReference type="EMBL" id="JBANQN010000012">
    <property type="protein sequence ID" value="KAK6773655.1"/>
    <property type="molecule type" value="Genomic_DNA"/>
</dbReference>
<evidence type="ECO:0000313" key="1">
    <source>
        <dbReference type="EMBL" id="KAK6773655.1"/>
    </source>
</evidence>
<evidence type="ECO:0000313" key="2">
    <source>
        <dbReference type="Proteomes" id="UP001371456"/>
    </source>
</evidence>